<organism evidence="2 3">
    <name type="scientific">Stylosanthes scabra</name>
    <dbReference type="NCBI Taxonomy" id="79078"/>
    <lineage>
        <taxon>Eukaryota</taxon>
        <taxon>Viridiplantae</taxon>
        <taxon>Streptophyta</taxon>
        <taxon>Embryophyta</taxon>
        <taxon>Tracheophyta</taxon>
        <taxon>Spermatophyta</taxon>
        <taxon>Magnoliopsida</taxon>
        <taxon>eudicotyledons</taxon>
        <taxon>Gunneridae</taxon>
        <taxon>Pentapetalae</taxon>
        <taxon>rosids</taxon>
        <taxon>fabids</taxon>
        <taxon>Fabales</taxon>
        <taxon>Fabaceae</taxon>
        <taxon>Papilionoideae</taxon>
        <taxon>50 kb inversion clade</taxon>
        <taxon>dalbergioids sensu lato</taxon>
        <taxon>Dalbergieae</taxon>
        <taxon>Pterocarpus clade</taxon>
        <taxon>Stylosanthes</taxon>
    </lineage>
</organism>
<evidence type="ECO:0000313" key="3">
    <source>
        <dbReference type="Proteomes" id="UP001341840"/>
    </source>
</evidence>
<name>A0ABU6UJJ3_9FABA</name>
<evidence type="ECO:0000256" key="1">
    <source>
        <dbReference type="SAM" id="MobiDB-lite"/>
    </source>
</evidence>
<feature type="compositionally biased region" description="Polar residues" evidence="1">
    <location>
        <begin position="16"/>
        <end position="25"/>
    </location>
</feature>
<gene>
    <name evidence="2" type="ORF">PIB30_057543</name>
</gene>
<keyword evidence="3" id="KW-1185">Reference proteome</keyword>
<accession>A0ABU6UJJ3</accession>
<sequence>MTAPGPSKGVSPAWIQPQTTPNNRASLMPQRGLSVTLPQGNKAQPDSSTSSPSLQHD</sequence>
<proteinExistence type="predicted"/>
<evidence type="ECO:0000313" key="2">
    <source>
        <dbReference type="EMBL" id="MED6161099.1"/>
    </source>
</evidence>
<dbReference type="EMBL" id="JASCZI010121301">
    <property type="protein sequence ID" value="MED6161099.1"/>
    <property type="molecule type" value="Genomic_DNA"/>
</dbReference>
<dbReference type="Proteomes" id="UP001341840">
    <property type="component" value="Unassembled WGS sequence"/>
</dbReference>
<reference evidence="2 3" key="1">
    <citation type="journal article" date="2023" name="Plants (Basel)">
        <title>Bridging the Gap: Combining Genomics and Transcriptomics Approaches to Understand Stylosanthes scabra, an Orphan Legume from the Brazilian Caatinga.</title>
        <authorList>
            <person name="Ferreira-Neto J.R.C."/>
            <person name="da Silva M.D."/>
            <person name="Binneck E."/>
            <person name="de Melo N.F."/>
            <person name="da Silva R.H."/>
            <person name="de Melo A.L.T.M."/>
            <person name="Pandolfi V."/>
            <person name="Bustamante F.O."/>
            <person name="Brasileiro-Vidal A.C."/>
            <person name="Benko-Iseppon A.M."/>
        </authorList>
    </citation>
    <scope>NUCLEOTIDE SEQUENCE [LARGE SCALE GENOMIC DNA]</scope>
    <source>
        <tissue evidence="2">Leaves</tissue>
    </source>
</reference>
<feature type="compositionally biased region" description="Polar residues" evidence="1">
    <location>
        <begin position="36"/>
        <end position="57"/>
    </location>
</feature>
<comment type="caution">
    <text evidence="2">The sequence shown here is derived from an EMBL/GenBank/DDBJ whole genome shotgun (WGS) entry which is preliminary data.</text>
</comment>
<feature type="region of interest" description="Disordered" evidence="1">
    <location>
        <begin position="1"/>
        <end position="57"/>
    </location>
</feature>
<protein>
    <submittedName>
        <fullName evidence="2">Uncharacterized protein</fullName>
    </submittedName>
</protein>